<evidence type="ECO:0000259" key="3">
    <source>
        <dbReference type="Pfam" id="PF00772"/>
    </source>
</evidence>
<dbReference type="Gene3D" id="1.10.860.10">
    <property type="entry name" value="DNAb Helicase, Chain A"/>
    <property type="match status" value="1"/>
</dbReference>
<sequence length="256" mass="28965">MYLSLRRCLTIKTNNSNSAFDFQNHTFAEKALLSAILSLQDIRKAQENITADDFYDFKNKSIYVAMTELSGMAEYLNEVDLIATLGSDYQDLIYELLEMNGLQTDIYLDKVKQNSLSRRKISAIEDFRTNKISDKELIDIIGKIAHSGKGGHGEFQPAINLIIENKEPIDVFGIPIEFGSIGVLAGATGTGKTEYMAEIADIFAKQDKNNMVLLCYFEGSDKHIRQRLALKNINNPNILYSIKPDFQKIERFIDDN</sequence>
<evidence type="ECO:0000313" key="5">
    <source>
        <dbReference type="Proteomes" id="UP000319296"/>
    </source>
</evidence>
<keyword evidence="2" id="KW-0238">DNA-binding</keyword>
<dbReference type="InterPro" id="IPR007693">
    <property type="entry name" value="DNA_helicase_DnaB-like_N"/>
</dbReference>
<gene>
    <name evidence="4" type="ORF">EVG15_06950</name>
</gene>
<proteinExistence type="predicted"/>
<evidence type="ECO:0000313" key="4">
    <source>
        <dbReference type="EMBL" id="RZD18190.1"/>
    </source>
</evidence>
<dbReference type="GO" id="GO:0006260">
    <property type="term" value="P:DNA replication"/>
    <property type="evidence" value="ECO:0007669"/>
    <property type="project" value="UniProtKB-KW"/>
</dbReference>
<evidence type="ECO:0000256" key="1">
    <source>
        <dbReference type="ARBA" id="ARBA00022705"/>
    </source>
</evidence>
<dbReference type="SUPFAM" id="SSF52540">
    <property type="entry name" value="P-loop containing nucleoside triphosphate hydrolases"/>
    <property type="match status" value="1"/>
</dbReference>
<reference evidence="4 5" key="1">
    <citation type="journal article" date="2019" name="ISME J.">
        <title>Insights into ecological role of a new deltaproteobacterial order Candidatus Acidulodesulfobacterales by metagenomics and metatranscriptomics.</title>
        <authorList>
            <person name="Tan S."/>
            <person name="Liu J."/>
            <person name="Fang Y."/>
            <person name="Hedlund B.P."/>
            <person name="Lian Z.H."/>
            <person name="Huang L.Y."/>
            <person name="Li J.T."/>
            <person name="Huang L.N."/>
            <person name="Li W.J."/>
            <person name="Jiang H.C."/>
            <person name="Dong H.L."/>
            <person name="Shu W.S."/>
        </authorList>
    </citation>
    <scope>NUCLEOTIDE SEQUENCE [LARGE SCALE GENOMIC DNA]</scope>
    <source>
        <strain evidence="4">AP1</strain>
    </source>
</reference>
<protein>
    <recommendedName>
        <fullName evidence="3">DNA helicase DnaB-like N-terminal domain-containing protein</fullName>
    </recommendedName>
</protein>
<dbReference type="Gene3D" id="3.40.50.300">
    <property type="entry name" value="P-loop containing nucleotide triphosphate hydrolases"/>
    <property type="match status" value="1"/>
</dbReference>
<dbReference type="SUPFAM" id="SSF48024">
    <property type="entry name" value="N-terminal domain of DnaB helicase"/>
    <property type="match status" value="1"/>
</dbReference>
<dbReference type="AlphaFoldDB" id="A0A519BLP1"/>
<dbReference type="Proteomes" id="UP000319296">
    <property type="component" value="Unassembled WGS sequence"/>
</dbReference>
<dbReference type="InterPro" id="IPR036185">
    <property type="entry name" value="DNA_heli_DnaB-like_N_sf"/>
</dbReference>
<keyword evidence="1" id="KW-0235">DNA replication</keyword>
<dbReference type="GO" id="GO:0003677">
    <property type="term" value="F:DNA binding"/>
    <property type="evidence" value="ECO:0007669"/>
    <property type="project" value="UniProtKB-KW"/>
</dbReference>
<accession>A0A519BLP1</accession>
<dbReference type="InterPro" id="IPR027417">
    <property type="entry name" value="P-loop_NTPase"/>
</dbReference>
<evidence type="ECO:0000256" key="2">
    <source>
        <dbReference type="ARBA" id="ARBA00023125"/>
    </source>
</evidence>
<dbReference type="InterPro" id="IPR016136">
    <property type="entry name" value="DNA_helicase_N/primase_C"/>
</dbReference>
<dbReference type="GO" id="GO:0003678">
    <property type="term" value="F:DNA helicase activity"/>
    <property type="evidence" value="ECO:0007669"/>
    <property type="project" value="InterPro"/>
</dbReference>
<dbReference type="Pfam" id="PF00772">
    <property type="entry name" value="DnaB"/>
    <property type="match status" value="1"/>
</dbReference>
<dbReference type="EMBL" id="SGBB01000012">
    <property type="protein sequence ID" value="RZD18190.1"/>
    <property type="molecule type" value="Genomic_DNA"/>
</dbReference>
<name>A0A519BLP1_9DELT</name>
<feature type="domain" description="DNA helicase DnaB-like N-terminal" evidence="3">
    <location>
        <begin position="26"/>
        <end position="85"/>
    </location>
</feature>
<dbReference type="GO" id="GO:0005524">
    <property type="term" value="F:ATP binding"/>
    <property type="evidence" value="ECO:0007669"/>
    <property type="project" value="InterPro"/>
</dbReference>
<organism evidence="4 5">
    <name type="scientific">Candidatus Acididesulfobacter diazotrophicus</name>
    <dbReference type="NCBI Taxonomy" id="2597226"/>
    <lineage>
        <taxon>Bacteria</taxon>
        <taxon>Deltaproteobacteria</taxon>
        <taxon>Candidatus Acidulodesulfobacterales</taxon>
        <taxon>Candidatus Acididesulfobacter</taxon>
    </lineage>
</organism>
<comment type="caution">
    <text evidence="4">The sequence shown here is derived from an EMBL/GenBank/DDBJ whole genome shotgun (WGS) entry which is preliminary data.</text>
</comment>